<dbReference type="PROSITE" id="PS50171">
    <property type="entry name" value="ZF_MATRIN"/>
    <property type="match status" value="1"/>
</dbReference>
<keyword evidence="3" id="KW-0863">Zinc-finger</keyword>
<feature type="compositionally biased region" description="Basic and acidic residues" evidence="6">
    <location>
        <begin position="45"/>
        <end position="67"/>
    </location>
</feature>
<keyword evidence="5" id="KW-0539">Nucleus</keyword>
<comment type="subcellular location">
    <subcellularLocation>
        <location evidence="1">Nucleus</location>
    </subcellularLocation>
</comment>
<name>A0ABD3Q9Q0_9STRA</name>
<gene>
    <name evidence="8" type="ORF">HJC23_010014</name>
</gene>
<dbReference type="GO" id="GO:0008270">
    <property type="term" value="F:zinc ion binding"/>
    <property type="evidence" value="ECO:0007669"/>
    <property type="project" value="UniProtKB-KW"/>
</dbReference>
<feature type="compositionally biased region" description="Basic and acidic residues" evidence="6">
    <location>
        <begin position="312"/>
        <end position="335"/>
    </location>
</feature>
<dbReference type="InterPro" id="IPR013085">
    <property type="entry name" value="U1-CZ_Znf_C2H2"/>
</dbReference>
<keyword evidence="9" id="KW-1185">Reference proteome</keyword>
<feature type="region of interest" description="Disordered" evidence="6">
    <location>
        <begin position="95"/>
        <end position="134"/>
    </location>
</feature>
<evidence type="ECO:0000256" key="5">
    <source>
        <dbReference type="ARBA" id="ARBA00023242"/>
    </source>
</evidence>
<dbReference type="PANTHER" id="PTHR13173:SF10">
    <property type="entry name" value="WW DOMAIN-BINDING PROTEIN 4"/>
    <property type="match status" value="1"/>
</dbReference>
<feature type="region of interest" description="Disordered" evidence="6">
    <location>
        <begin position="34"/>
        <end position="67"/>
    </location>
</feature>
<evidence type="ECO:0000256" key="2">
    <source>
        <dbReference type="ARBA" id="ARBA00022723"/>
    </source>
</evidence>
<evidence type="ECO:0000313" key="9">
    <source>
        <dbReference type="Proteomes" id="UP001516023"/>
    </source>
</evidence>
<accession>A0ABD3Q9Q0</accession>
<dbReference type="SUPFAM" id="SSF57667">
    <property type="entry name" value="beta-beta-alpha zinc fingers"/>
    <property type="match status" value="1"/>
</dbReference>
<feature type="domain" description="Matrin-type" evidence="7">
    <location>
        <begin position="18"/>
        <end position="49"/>
    </location>
</feature>
<dbReference type="SMART" id="SM00451">
    <property type="entry name" value="ZnF_U1"/>
    <property type="match status" value="1"/>
</dbReference>
<evidence type="ECO:0000256" key="1">
    <source>
        <dbReference type="ARBA" id="ARBA00004123"/>
    </source>
</evidence>
<comment type="caution">
    <text evidence="8">The sequence shown here is derived from an EMBL/GenBank/DDBJ whole genome shotgun (WGS) entry which is preliminary data.</text>
</comment>
<keyword evidence="2" id="KW-0479">Metal-binding</keyword>
<evidence type="ECO:0000259" key="7">
    <source>
        <dbReference type="PROSITE" id="PS50171"/>
    </source>
</evidence>
<dbReference type="InterPro" id="IPR000690">
    <property type="entry name" value="Matrin/U1-C_Znf_C2H2"/>
</dbReference>
<evidence type="ECO:0000256" key="4">
    <source>
        <dbReference type="ARBA" id="ARBA00022833"/>
    </source>
</evidence>
<dbReference type="PANTHER" id="PTHR13173">
    <property type="entry name" value="WW DOMAIN BINDING PROTEIN 4"/>
    <property type="match status" value="1"/>
</dbReference>
<evidence type="ECO:0000256" key="6">
    <source>
        <dbReference type="SAM" id="MobiDB-lite"/>
    </source>
</evidence>
<dbReference type="Pfam" id="PF06220">
    <property type="entry name" value="zf-U1"/>
    <property type="match status" value="1"/>
</dbReference>
<proteinExistence type="predicted"/>
<protein>
    <recommendedName>
        <fullName evidence="7">Matrin-type domain-containing protein</fullName>
    </recommendedName>
</protein>
<dbReference type="InterPro" id="IPR040023">
    <property type="entry name" value="WBP4"/>
</dbReference>
<sequence length="424" mass="47690">MSQYKKPRWQDRTNNDRHYCPLCNAWMSSDRQSISLHENGKKHRENVEKDLKRRRDEKARKEKEEKELDSIFRKVNAVAAGVTVPSEAALHVQAGLHPQHHQQKQQTQSKPAKPKVSSFKEIKPATADTTEKSTVAAITTPDPSIGHYELEGITYLEGSTYASTVFEDNMPIQLWTGNPNASDDELRDLRNFNYWKTALLARVVRSQSSSNNHSGGIITCHISYLNNSTEDDVDEIVEKNVNPRRIRLVLGSDPSIPSTLEEARLALMGGEQTVMDAVNNTNDAPQIDENTGLSTWSTTTIRKISTQYYEQNQEKKRKEREEKETKERNEQKEREIRARRMEEAKYENAHDSALGAYDVWNRTDAGGSGSGAGSYKGVDITKDAKVEVAETAKSLAKGLGSVAFKKRKVGAKKGVRKTSADEIE</sequence>
<dbReference type="Gene3D" id="3.30.160.60">
    <property type="entry name" value="Classic Zinc Finger"/>
    <property type="match status" value="1"/>
</dbReference>
<feature type="region of interest" description="Disordered" evidence="6">
    <location>
        <begin position="309"/>
        <end position="335"/>
    </location>
</feature>
<reference evidence="8 9" key="1">
    <citation type="journal article" date="2020" name="G3 (Bethesda)">
        <title>Improved Reference Genome for Cyclotella cryptica CCMP332, a Model for Cell Wall Morphogenesis, Salinity Adaptation, and Lipid Production in Diatoms (Bacillariophyta).</title>
        <authorList>
            <person name="Roberts W.R."/>
            <person name="Downey K.M."/>
            <person name="Ruck E.C."/>
            <person name="Traller J.C."/>
            <person name="Alverson A.J."/>
        </authorList>
    </citation>
    <scope>NUCLEOTIDE SEQUENCE [LARGE SCALE GENOMIC DNA]</scope>
    <source>
        <strain evidence="8 9">CCMP332</strain>
    </source>
</reference>
<evidence type="ECO:0000256" key="3">
    <source>
        <dbReference type="ARBA" id="ARBA00022771"/>
    </source>
</evidence>
<feature type="compositionally biased region" description="Low complexity" evidence="6">
    <location>
        <begin position="104"/>
        <end position="115"/>
    </location>
</feature>
<dbReference type="InterPro" id="IPR036236">
    <property type="entry name" value="Znf_C2H2_sf"/>
</dbReference>
<dbReference type="EMBL" id="JABMIG020000061">
    <property type="protein sequence ID" value="KAL3796714.1"/>
    <property type="molecule type" value="Genomic_DNA"/>
</dbReference>
<dbReference type="AlphaFoldDB" id="A0ABD3Q9Q0"/>
<dbReference type="InterPro" id="IPR003604">
    <property type="entry name" value="Matrin/U1-like-C_Znf_C2H2"/>
</dbReference>
<dbReference type="Proteomes" id="UP001516023">
    <property type="component" value="Unassembled WGS sequence"/>
</dbReference>
<keyword evidence="4" id="KW-0862">Zinc</keyword>
<evidence type="ECO:0000313" key="8">
    <source>
        <dbReference type="EMBL" id="KAL3796714.1"/>
    </source>
</evidence>
<organism evidence="8 9">
    <name type="scientific">Cyclotella cryptica</name>
    <dbReference type="NCBI Taxonomy" id="29204"/>
    <lineage>
        <taxon>Eukaryota</taxon>
        <taxon>Sar</taxon>
        <taxon>Stramenopiles</taxon>
        <taxon>Ochrophyta</taxon>
        <taxon>Bacillariophyta</taxon>
        <taxon>Coscinodiscophyceae</taxon>
        <taxon>Thalassiosirophycidae</taxon>
        <taxon>Stephanodiscales</taxon>
        <taxon>Stephanodiscaceae</taxon>
        <taxon>Cyclotella</taxon>
    </lineage>
</organism>
<dbReference type="GO" id="GO:0005634">
    <property type="term" value="C:nucleus"/>
    <property type="evidence" value="ECO:0007669"/>
    <property type="project" value="UniProtKB-SubCell"/>
</dbReference>